<comment type="subcellular location">
    <subcellularLocation>
        <location evidence="1">Cell membrane</location>
        <topology evidence="1">Multi-pass membrane protein</topology>
    </subcellularLocation>
    <subcellularLocation>
        <location evidence="6">Membrane</location>
        <topology evidence="6">Multi-pass membrane protein</topology>
    </subcellularLocation>
</comment>
<keyword evidence="6" id="KW-0653">Protein transport</keyword>
<comment type="caution">
    <text evidence="9">The sequence shown here is derived from an EMBL/GenBank/DDBJ whole genome shotgun (WGS) entry which is preliminary data.</text>
</comment>
<evidence type="ECO:0000256" key="4">
    <source>
        <dbReference type="ARBA" id="ARBA00022989"/>
    </source>
</evidence>
<name>A0A4Z0NU10_9HYPH</name>
<evidence type="ECO:0000256" key="5">
    <source>
        <dbReference type="ARBA" id="ARBA00023136"/>
    </source>
</evidence>
<dbReference type="Pfam" id="PF01618">
    <property type="entry name" value="MotA_ExbB"/>
    <property type="match status" value="1"/>
</dbReference>
<feature type="transmembrane region" description="Helical" evidence="7">
    <location>
        <begin position="183"/>
        <end position="210"/>
    </location>
</feature>
<keyword evidence="9" id="KW-0969">Cilium</keyword>
<keyword evidence="10" id="KW-1185">Reference proteome</keyword>
<evidence type="ECO:0000256" key="2">
    <source>
        <dbReference type="ARBA" id="ARBA00022475"/>
    </source>
</evidence>
<evidence type="ECO:0000256" key="7">
    <source>
        <dbReference type="SAM" id="Phobius"/>
    </source>
</evidence>
<comment type="similarity">
    <text evidence="6">Belongs to the exbB/tolQ family.</text>
</comment>
<accession>A0A4Z0NU10</accession>
<feature type="transmembrane region" description="Helical" evidence="7">
    <location>
        <begin position="16"/>
        <end position="35"/>
    </location>
</feature>
<keyword evidence="9" id="KW-0966">Cell projection</keyword>
<evidence type="ECO:0000256" key="1">
    <source>
        <dbReference type="ARBA" id="ARBA00004651"/>
    </source>
</evidence>
<organism evidence="9 10">
    <name type="scientific">Methylobacterium nonmethylotrophicum</name>
    <dbReference type="NCBI Taxonomy" id="1141884"/>
    <lineage>
        <taxon>Bacteria</taxon>
        <taxon>Pseudomonadati</taxon>
        <taxon>Pseudomonadota</taxon>
        <taxon>Alphaproteobacteria</taxon>
        <taxon>Hyphomicrobiales</taxon>
        <taxon>Methylobacteriaceae</taxon>
        <taxon>Methylobacterium</taxon>
    </lineage>
</organism>
<sequence>MAASAASPPLTSPRIYLIRMAVFLTLAGFLAFVLYRQIVPAFMANPGLNGLILGATLIAVLMAFGQVQRLFREVRFANRTAAGAPDAGSPRVLAALAPALREARTGRAHPQAQFQPLLDSVASRLDEGREILRYIGGLLILLGLLGTFWGLIDTLSAVGGVIRSMRAGGGDAAVMFDELKSGLAVPLSGIGLAFSASLFGLAGSLVIGFLDLQAGQAHTRFYNELEDWLVTAAGPAPAPVPVPVTVPAAAQAASSQPAAAPRPPEPVPVLRDPRSEAVLKDLADAMTRLGTLVGDSTTHGRSSTQAMANLAEGIQGLVQHMRAEQQMIRDWVEAQANRERELKQVLERLAREKVE</sequence>
<keyword evidence="5 7" id="KW-0472">Membrane</keyword>
<evidence type="ECO:0000259" key="8">
    <source>
        <dbReference type="Pfam" id="PF01618"/>
    </source>
</evidence>
<evidence type="ECO:0000313" key="9">
    <source>
        <dbReference type="EMBL" id="TGE00269.1"/>
    </source>
</evidence>
<dbReference type="GO" id="GO:0015031">
    <property type="term" value="P:protein transport"/>
    <property type="evidence" value="ECO:0007669"/>
    <property type="project" value="UniProtKB-KW"/>
</dbReference>
<evidence type="ECO:0000256" key="3">
    <source>
        <dbReference type="ARBA" id="ARBA00022692"/>
    </source>
</evidence>
<dbReference type="InterPro" id="IPR002898">
    <property type="entry name" value="MotA_ExbB_proton_chnl"/>
</dbReference>
<feature type="transmembrane region" description="Helical" evidence="7">
    <location>
        <begin position="131"/>
        <end position="152"/>
    </location>
</feature>
<evidence type="ECO:0000256" key="6">
    <source>
        <dbReference type="RuleBase" id="RU004057"/>
    </source>
</evidence>
<dbReference type="AlphaFoldDB" id="A0A4Z0NU10"/>
<dbReference type="GO" id="GO:0005886">
    <property type="term" value="C:plasma membrane"/>
    <property type="evidence" value="ECO:0007669"/>
    <property type="project" value="UniProtKB-SubCell"/>
</dbReference>
<dbReference type="Proteomes" id="UP000297535">
    <property type="component" value="Unassembled WGS sequence"/>
</dbReference>
<keyword evidence="4 7" id="KW-1133">Transmembrane helix</keyword>
<protein>
    <submittedName>
        <fullName evidence="9">Flagellar motor protein MotA</fullName>
    </submittedName>
</protein>
<feature type="transmembrane region" description="Helical" evidence="7">
    <location>
        <begin position="47"/>
        <end position="65"/>
    </location>
</feature>
<keyword evidence="6" id="KW-0813">Transport</keyword>
<dbReference type="OrthoDB" id="9794540at2"/>
<evidence type="ECO:0000313" key="10">
    <source>
        <dbReference type="Proteomes" id="UP000297535"/>
    </source>
</evidence>
<dbReference type="EMBL" id="SRLB01000006">
    <property type="protein sequence ID" value="TGE00269.1"/>
    <property type="molecule type" value="Genomic_DNA"/>
</dbReference>
<dbReference type="RefSeq" id="WP_135414549.1">
    <property type="nucleotide sequence ID" value="NZ_SRLB01000006.1"/>
</dbReference>
<feature type="domain" description="MotA/TolQ/ExbB proton channel" evidence="8">
    <location>
        <begin position="118"/>
        <end position="166"/>
    </location>
</feature>
<proteinExistence type="inferred from homology"/>
<reference evidence="9 10" key="1">
    <citation type="submission" date="2019-04" db="EMBL/GenBank/DDBJ databases">
        <authorList>
            <person name="Feng G."/>
            <person name="Zhu H."/>
        </authorList>
    </citation>
    <scope>NUCLEOTIDE SEQUENCE [LARGE SCALE GENOMIC DNA]</scope>
    <source>
        <strain evidence="9 10">6HR-1</strain>
    </source>
</reference>
<gene>
    <name evidence="9" type="ORF">EU555_10260</name>
</gene>
<keyword evidence="9" id="KW-0282">Flagellum</keyword>
<keyword evidence="3 7" id="KW-0812">Transmembrane</keyword>
<keyword evidence="2" id="KW-1003">Cell membrane</keyword>